<accession>A0A839DV39</accession>
<dbReference type="AlphaFoldDB" id="A0A839DV39"/>
<dbReference type="Proteomes" id="UP000569329">
    <property type="component" value="Unassembled WGS sequence"/>
</dbReference>
<evidence type="ECO:0000256" key="1">
    <source>
        <dbReference type="SAM" id="MobiDB-lite"/>
    </source>
</evidence>
<proteinExistence type="predicted"/>
<feature type="compositionally biased region" description="Low complexity" evidence="1">
    <location>
        <begin position="229"/>
        <end position="256"/>
    </location>
</feature>
<reference evidence="2 3" key="1">
    <citation type="submission" date="2020-07" db="EMBL/GenBank/DDBJ databases">
        <title>Sequencing the genomes of 1000 actinobacteria strains.</title>
        <authorList>
            <person name="Klenk H.-P."/>
        </authorList>
    </citation>
    <scope>NUCLEOTIDE SEQUENCE [LARGE SCALE GENOMIC DNA]</scope>
    <source>
        <strain evidence="2 3">DSM 45975</strain>
    </source>
</reference>
<evidence type="ECO:0000313" key="2">
    <source>
        <dbReference type="EMBL" id="MBA8824780.1"/>
    </source>
</evidence>
<dbReference type="EMBL" id="JACGWZ010000002">
    <property type="protein sequence ID" value="MBA8824780.1"/>
    <property type="molecule type" value="Genomic_DNA"/>
</dbReference>
<feature type="region of interest" description="Disordered" evidence="1">
    <location>
        <begin position="1"/>
        <end position="86"/>
    </location>
</feature>
<feature type="region of interest" description="Disordered" evidence="1">
    <location>
        <begin position="198"/>
        <end position="298"/>
    </location>
</feature>
<protein>
    <submittedName>
        <fullName evidence="2">Uncharacterized protein</fullName>
    </submittedName>
</protein>
<gene>
    <name evidence="2" type="ORF">FHX42_002127</name>
</gene>
<organism evidence="2 3">
    <name type="scientific">Halosaccharopolyspora lacisalsi</name>
    <dbReference type="NCBI Taxonomy" id="1000566"/>
    <lineage>
        <taxon>Bacteria</taxon>
        <taxon>Bacillati</taxon>
        <taxon>Actinomycetota</taxon>
        <taxon>Actinomycetes</taxon>
        <taxon>Pseudonocardiales</taxon>
        <taxon>Pseudonocardiaceae</taxon>
        <taxon>Halosaccharopolyspora</taxon>
    </lineage>
</organism>
<feature type="compositionally biased region" description="Polar residues" evidence="1">
    <location>
        <begin position="263"/>
        <end position="276"/>
    </location>
</feature>
<sequence length="298" mass="31526">MARSPRCRSKTKKSQHLRSAATRRAGSAASTSPDRCRHSPPSAGVRPASRVDATTGTDIRGADGAWSLRPPAPTAEPGRGCAATRTRDRRARRARACQMSARLFQPSGKRRQFGAPRPGLVGARFLQVGAYLGARTLVPYGHEAVDLAQVRTQELGGGDESEPVDGVLGEQAVPGRRVVRAQQALLFVETRRGRRKAGAFGQFGDKQHGHTGESGSSSRLEGQARSWPSTRTARSGRGAGRATAARGRTSPRSATAYADWAVPSSTGCVQSSTPRASRTDTDRQLIGSHGTGRCAGHA</sequence>
<evidence type="ECO:0000313" key="3">
    <source>
        <dbReference type="Proteomes" id="UP000569329"/>
    </source>
</evidence>
<feature type="compositionally biased region" description="Low complexity" evidence="1">
    <location>
        <begin position="18"/>
        <end position="32"/>
    </location>
</feature>
<name>A0A839DV39_9PSEU</name>
<feature type="compositionally biased region" description="Basic residues" evidence="1">
    <location>
        <begin position="1"/>
        <end position="16"/>
    </location>
</feature>
<keyword evidence="3" id="KW-1185">Reference proteome</keyword>
<comment type="caution">
    <text evidence="2">The sequence shown here is derived from an EMBL/GenBank/DDBJ whole genome shotgun (WGS) entry which is preliminary data.</text>
</comment>